<accession>A0A0B6RX09</accession>
<evidence type="ECO:0000313" key="14">
    <source>
        <dbReference type="EMBL" id="AJK45595.1"/>
    </source>
</evidence>
<dbReference type="GO" id="GO:0017116">
    <property type="term" value="F:single-stranded DNA helicase activity"/>
    <property type="evidence" value="ECO:0007669"/>
    <property type="project" value="TreeGrafter"/>
</dbReference>
<dbReference type="InterPro" id="IPR027417">
    <property type="entry name" value="P-loop_NTPase"/>
</dbReference>
<evidence type="ECO:0000259" key="13">
    <source>
        <dbReference type="Pfam" id="PF13538"/>
    </source>
</evidence>
<dbReference type="GO" id="GO:0008854">
    <property type="term" value="F:exodeoxyribonuclease V activity"/>
    <property type="evidence" value="ECO:0007669"/>
    <property type="project" value="InterPro"/>
</dbReference>
<dbReference type="InterPro" id="IPR006344">
    <property type="entry name" value="RecD"/>
</dbReference>
<dbReference type="Gene3D" id="1.10.10.1020">
    <property type="entry name" value="RecBCD complex, subunit RecD, N-terminal domain"/>
    <property type="match status" value="1"/>
</dbReference>
<keyword evidence="15" id="KW-1185">Reference proteome</keyword>
<dbReference type="GO" id="GO:0009338">
    <property type="term" value="C:exodeoxyribonuclease V complex"/>
    <property type="evidence" value="ECO:0007669"/>
    <property type="project" value="InterPro"/>
</dbReference>
<dbReference type="RefSeq" id="WP_042624294.1">
    <property type="nucleotide sequence ID" value="NZ_CP002580.1"/>
</dbReference>
<dbReference type="GO" id="GO:0005524">
    <property type="term" value="F:ATP binding"/>
    <property type="evidence" value="ECO:0007669"/>
    <property type="project" value="UniProtKB-UniRule"/>
</dbReference>
<keyword evidence="7 11" id="KW-0067">ATP-binding</keyword>
<proteinExistence type="inferred from homology"/>
<gene>
    <name evidence="11 14" type="primary">recD</name>
    <name evidence="14" type="ORF">BGL_1c10710</name>
</gene>
<comment type="subunit">
    <text evidence="11">Heterotrimer of RecB, RecC and RecD. All subunits contribute to DNA-binding.</text>
</comment>
<evidence type="ECO:0000256" key="3">
    <source>
        <dbReference type="ARBA" id="ARBA00022763"/>
    </source>
</evidence>
<dbReference type="Pfam" id="PF13245">
    <property type="entry name" value="AAA_19"/>
    <property type="match status" value="1"/>
</dbReference>
<dbReference type="HOGENOM" id="CLU_007524_1_2_4"/>
<feature type="binding site" evidence="11">
    <location>
        <begin position="194"/>
        <end position="201"/>
    </location>
    <ligand>
        <name>ATP</name>
        <dbReference type="ChEBI" id="CHEBI:30616"/>
    </ligand>
</feature>
<dbReference type="HAMAP" id="MF_01487">
    <property type="entry name" value="RecD"/>
    <property type="match status" value="1"/>
</dbReference>
<organism evidence="14 15">
    <name type="scientific">Burkholderia plantarii</name>
    <dbReference type="NCBI Taxonomy" id="41899"/>
    <lineage>
        <taxon>Bacteria</taxon>
        <taxon>Pseudomonadati</taxon>
        <taxon>Pseudomonadota</taxon>
        <taxon>Betaproteobacteria</taxon>
        <taxon>Burkholderiales</taxon>
        <taxon>Burkholderiaceae</taxon>
        <taxon>Burkholderia</taxon>
    </lineage>
</organism>
<feature type="compositionally biased region" description="Basic and acidic residues" evidence="12">
    <location>
        <begin position="384"/>
        <end position="399"/>
    </location>
</feature>
<evidence type="ECO:0000256" key="10">
    <source>
        <dbReference type="ARBA" id="ARBA00023235"/>
    </source>
</evidence>
<evidence type="ECO:0000256" key="4">
    <source>
        <dbReference type="ARBA" id="ARBA00022801"/>
    </source>
</evidence>
<keyword evidence="2 11" id="KW-0547">Nucleotide-binding</keyword>
<evidence type="ECO:0000256" key="1">
    <source>
        <dbReference type="ARBA" id="ARBA00022722"/>
    </source>
</evidence>
<feature type="compositionally biased region" description="Low complexity" evidence="12">
    <location>
        <begin position="436"/>
        <end position="452"/>
    </location>
</feature>
<evidence type="ECO:0000313" key="15">
    <source>
        <dbReference type="Proteomes" id="UP000031838"/>
    </source>
</evidence>
<keyword evidence="6 11" id="KW-0269">Exonuclease</keyword>
<feature type="domain" description="UvrD-like helicase C-terminal" evidence="13">
    <location>
        <begin position="712"/>
        <end position="758"/>
    </location>
</feature>
<evidence type="ECO:0000256" key="11">
    <source>
        <dbReference type="HAMAP-Rule" id="MF_01487"/>
    </source>
</evidence>
<dbReference type="CDD" id="cd18809">
    <property type="entry name" value="SF1_C_RecD"/>
    <property type="match status" value="1"/>
</dbReference>
<evidence type="ECO:0000256" key="8">
    <source>
        <dbReference type="ARBA" id="ARBA00023125"/>
    </source>
</evidence>
<keyword evidence="5 11" id="KW-0347">Helicase</keyword>
<dbReference type="EMBL" id="CP002580">
    <property type="protein sequence ID" value="AJK45595.1"/>
    <property type="molecule type" value="Genomic_DNA"/>
</dbReference>
<dbReference type="InterPro" id="IPR041851">
    <property type="entry name" value="RecD_N_sf"/>
</dbReference>
<dbReference type="GO" id="GO:0000724">
    <property type="term" value="P:double-strand break repair via homologous recombination"/>
    <property type="evidence" value="ECO:0007669"/>
    <property type="project" value="UniProtKB-UniRule"/>
</dbReference>
<comment type="catalytic activity">
    <reaction evidence="11">
        <text>ATP + H2O = ADP + phosphate + H(+)</text>
        <dbReference type="Rhea" id="RHEA:13065"/>
        <dbReference type="ChEBI" id="CHEBI:15377"/>
        <dbReference type="ChEBI" id="CHEBI:15378"/>
        <dbReference type="ChEBI" id="CHEBI:30616"/>
        <dbReference type="ChEBI" id="CHEBI:43474"/>
        <dbReference type="ChEBI" id="CHEBI:456216"/>
        <dbReference type="EC" id="5.6.2.3"/>
    </reaction>
</comment>
<keyword evidence="3 11" id="KW-0227">DNA damage</keyword>
<comment type="miscellaneous">
    <text evidence="11">In the RecBCD complex, RecB has a slow 3'-5' helicase, an exonuclease activity and loads RecA onto ssDNA, RecD has a fast 5'-3' helicase activity, while RecC stimulates the ATPase and processivity of the RecB helicase and contributes to recognition of the Chi site.</text>
</comment>
<comment type="similarity">
    <text evidence="11">Belongs to the RecD family.</text>
</comment>
<evidence type="ECO:0000256" key="2">
    <source>
        <dbReference type="ARBA" id="ARBA00022741"/>
    </source>
</evidence>
<evidence type="ECO:0000256" key="7">
    <source>
        <dbReference type="ARBA" id="ARBA00022840"/>
    </source>
</evidence>
<feature type="region of interest" description="Disordered" evidence="12">
    <location>
        <begin position="436"/>
        <end position="463"/>
    </location>
</feature>
<dbReference type="PANTHER" id="PTHR43788">
    <property type="entry name" value="DNA2/NAM7 HELICASE FAMILY MEMBER"/>
    <property type="match status" value="1"/>
</dbReference>
<feature type="region of interest" description="Disordered" evidence="12">
    <location>
        <begin position="381"/>
        <end position="416"/>
    </location>
</feature>
<dbReference type="GO" id="GO:0016887">
    <property type="term" value="F:ATP hydrolysis activity"/>
    <property type="evidence" value="ECO:0007669"/>
    <property type="project" value="RHEA"/>
</dbReference>
<dbReference type="Pfam" id="PF13538">
    <property type="entry name" value="UvrD_C_2"/>
    <property type="match status" value="1"/>
</dbReference>
<keyword evidence="4 11" id="KW-0378">Hydrolase</keyword>
<reference evidence="15" key="1">
    <citation type="submission" date="2011-03" db="EMBL/GenBank/DDBJ databases">
        <authorList>
            <person name="Voget S."/>
            <person name="Streit W.R."/>
            <person name="Jaeger K.E."/>
            <person name="Daniel R."/>
        </authorList>
    </citation>
    <scope>NUCLEOTIDE SEQUENCE [LARGE SCALE GENOMIC DNA]</scope>
    <source>
        <strain evidence="15">PG1</strain>
    </source>
</reference>
<dbReference type="SUPFAM" id="SSF52540">
    <property type="entry name" value="P-loop containing nucleoside triphosphate hydrolases"/>
    <property type="match status" value="2"/>
</dbReference>
<dbReference type="PANTHER" id="PTHR43788:SF6">
    <property type="entry name" value="DNA HELICASE B"/>
    <property type="match status" value="1"/>
</dbReference>
<keyword evidence="1 11" id="KW-0540">Nuclease</keyword>
<dbReference type="GO" id="GO:0003677">
    <property type="term" value="F:DNA binding"/>
    <property type="evidence" value="ECO:0007669"/>
    <property type="project" value="UniProtKB-UniRule"/>
</dbReference>
<name>A0A0B6RX09_BURPL</name>
<sequence length="797" mass="83169">MKDLTEPFGFIGGLAERLPEPADFGLALAEGFARRIGMLSRRLGAPADAARWAARAAFAASRATAAGHVCISLGALAARYAVTLDQVRAELAASGVTAFGRAPLGADRPLVVDAQGRLYLARYFDYETRLADALVAHARAARPGSGSGSGGALAPARLRESLGRYFAPPREGEIDWQRVAAVVALGGRVTIVSGGPGTGKTTTVVGVIACLIEMQPALRIALAAPTGKAAQRMQEALHARASGLPAELAAQLPRTSYTLHRLLGWLPGGRFRHHRDNPLPYDLVVVDEASMIDVALAAHLLDALAPGARLVLLGDKDQLAAVEAGAVFAELSARPTFSAAGCERIAEALGVAPAAFVAALPDEARGPAAVLPDARAAAEAAGADADRRPGVSEAVRRESAPAVARGRRRARSTALDAAGVPAQRSLFDFDDAAASDDASASGTAHAPAAEPASRTDEDGFAGAPLDAWIEPDELAWLDAWRMDEVEVARFDAGRPGMQGVQGTGFEPASPVDAVAFDEPLADCVVWLERNYRFGLDSPIGRLSLAIRRGDAQAALDALSTQADAAARFVDDRGDALAAVTVERLADGFAAYGEALRDALAGGEPDPLPLFDVLNRFRVLCATRTGARGADEINLRVAAQVRRAVGVPLAVGAHWFAGRPVMVTRNDYALGLFNGDIGIALPDAQGALRVWFRGADGRARAVSPAALPPHDTAFALTVHKSQGSEFDEAALVLPAAFGRVLSRELVYTAITRARSRVQVIGPRAVLAQAIATRTQRDSGLAARIADAAQAAAEAETRH</sequence>
<keyword evidence="10 11" id="KW-0413">Isomerase</keyword>
<keyword evidence="8 11" id="KW-0238">DNA-binding</keyword>
<evidence type="ECO:0000256" key="12">
    <source>
        <dbReference type="SAM" id="MobiDB-lite"/>
    </source>
</evidence>
<comment type="function">
    <text evidence="11">A helicase/nuclease that prepares dsDNA breaks (DSB) for recombinational DNA repair. Binds to DSBs and unwinds DNA via a highly rapid and processive ATP-dependent bidirectional helicase activity. Unwinds dsDNA until it encounters a Chi (crossover hotspot instigator) sequence from the 3' direction. Cuts ssDNA a few nucleotides 3' to the Chi site. The properties and activities of the enzyme are changed at Chi. The Chi-altered holoenzyme produces a long 3'-ssDNA overhang and facilitates RecA-binding to the ssDNA for homologous DNA recombination and repair. Holoenzyme degrades any linearized DNA that is unable to undergo homologous recombination. In the holoenzyme this subunit has ssDNA-dependent ATPase and 5'-3' helicase activity. When added to pre-assembled RecBC greatly stimulates nuclease activity and augments holoenzyme processivity. Negatively regulates the RecA-loading ability of RecBCD.</text>
</comment>
<dbReference type="AlphaFoldDB" id="A0A0B6RX09"/>
<reference evidence="14 15" key="2">
    <citation type="journal article" date="2016" name="Appl. Microbiol. Biotechnol.">
        <title>Mutations improving production and secretion of extracellular lipase by Burkholderia glumae PG1.</title>
        <authorList>
            <person name="Knapp A."/>
            <person name="Voget S."/>
            <person name="Gao R."/>
            <person name="Zaburannyi N."/>
            <person name="Krysciak D."/>
            <person name="Breuer M."/>
            <person name="Hauer B."/>
            <person name="Streit W.R."/>
            <person name="Muller R."/>
            <person name="Daniel R."/>
            <person name="Jaeger K.E."/>
        </authorList>
    </citation>
    <scope>NUCLEOTIDE SEQUENCE [LARGE SCALE GENOMIC DNA]</scope>
    <source>
        <strain evidence="14 15">PG1</strain>
    </source>
</reference>
<evidence type="ECO:0000256" key="6">
    <source>
        <dbReference type="ARBA" id="ARBA00022839"/>
    </source>
</evidence>
<evidence type="ECO:0000256" key="5">
    <source>
        <dbReference type="ARBA" id="ARBA00022806"/>
    </source>
</evidence>
<dbReference type="CDD" id="cd17933">
    <property type="entry name" value="DEXSc_RecD-like"/>
    <property type="match status" value="1"/>
</dbReference>
<dbReference type="KEGG" id="bgp:BGL_1c10710"/>
<protein>
    <recommendedName>
        <fullName evidence="11">RecBCD enzyme subunit RecD</fullName>
        <ecNumber evidence="11">5.6.2.3</ecNumber>
    </recommendedName>
    <alternativeName>
        <fullName evidence="11">DNA 5'-3' helicase subunit RecD</fullName>
    </alternativeName>
    <alternativeName>
        <fullName evidence="11">Exonuclease V subunit RecD</fullName>
        <shortName evidence="11">ExoV subunit RecD</shortName>
    </alternativeName>
    <alternativeName>
        <fullName evidence="11">Helicase/nuclease RecBCD subunit RecD</fullName>
    </alternativeName>
</protein>
<dbReference type="InterPro" id="IPR050534">
    <property type="entry name" value="Coronavir_polyprotein_1ab"/>
</dbReference>
<evidence type="ECO:0000256" key="9">
    <source>
        <dbReference type="ARBA" id="ARBA00023204"/>
    </source>
</evidence>
<dbReference type="EC" id="5.6.2.3" evidence="11"/>
<dbReference type="GO" id="GO:0043139">
    <property type="term" value="F:5'-3' DNA helicase activity"/>
    <property type="evidence" value="ECO:0007669"/>
    <property type="project" value="UniProtKB-UniRule"/>
</dbReference>
<keyword evidence="9 11" id="KW-0234">DNA repair</keyword>
<dbReference type="Gene3D" id="3.40.50.300">
    <property type="entry name" value="P-loop containing nucleotide triphosphate hydrolases"/>
    <property type="match status" value="3"/>
</dbReference>
<dbReference type="Proteomes" id="UP000031838">
    <property type="component" value="Chromosome 1"/>
</dbReference>
<dbReference type="InterPro" id="IPR027785">
    <property type="entry name" value="UvrD-like_helicase_C"/>
</dbReference>